<proteinExistence type="evidence at transcript level"/>
<dbReference type="GO" id="GO:0005768">
    <property type="term" value="C:endosome"/>
    <property type="evidence" value="ECO:0007669"/>
    <property type="project" value="TreeGrafter"/>
</dbReference>
<dbReference type="GO" id="GO:0043123">
    <property type="term" value="P:positive regulation of canonical NF-kappaB signal transduction"/>
    <property type="evidence" value="ECO:0007669"/>
    <property type="project" value="TreeGrafter"/>
</dbReference>
<comment type="subcellular location">
    <subcellularLocation>
        <location evidence="1">Cytoplasm</location>
    </subcellularLocation>
</comment>
<dbReference type="GO" id="GO:0035591">
    <property type="term" value="F:signaling adaptor activity"/>
    <property type="evidence" value="ECO:0007669"/>
    <property type="project" value="TreeGrafter"/>
</dbReference>
<feature type="region of interest" description="Disordered" evidence="8">
    <location>
        <begin position="229"/>
        <end position="271"/>
    </location>
</feature>
<organism evidence="10">
    <name type="scientific">Lethenteron camtschaticum</name>
    <name type="common">Japanese lamprey</name>
    <name type="synonym">Lampetra japonica</name>
    <dbReference type="NCBI Taxonomy" id="980415"/>
    <lineage>
        <taxon>Eukaryota</taxon>
        <taxon>Metazoa</taxon>
        <taxon>Chordata</taxon>
        <taxon>Craniata</taxon>
        <taxon>Vertebrata</taxon>
        <taxon>Cyclostomata</taxon>
        <taxon>Hyperoartia</taxon>
        <taxon>Petromyzontiformes</taxon>
        <taxon>Petromyzontidae</taxon>
        <taxon>Lethenteron</taxon>
    </lineage>
</organism>
<protein>
    <submittedName>
        <fullName evidence="10">TICAM-a</fullName>
    </submittedName>
</protein>
<dbReference type="InterPro" id="IPR046946">
    <property type="entry name" value="TCAM1/2"/>
</dbReference>
<feature type="compositionally biased region" description="Polar residues" evidence="8">
    <location>
        <begin position="258"/>
        <end position="267"/>
    </location>
</feature>
<dbReference type="GO" id="GO:0006954">
    <property type="term" value="P:inflammatory response"/>
    <property type="evidence" value="ECO:0007669"/>
    <property type="project" value="UniProtKB-KW"/>
</dbReference>
<sequence>METDATPKILSYLKSVSDEYLRQMRAHLRGMEHPAGQWRFLIDALDHVQNQGLRSSPAPHFKGDCTAIMRYLQDFGRNPSAPLEGSSSQESIGPLRSGLAALQYSDPRRGPSIATDVRASSDREADPVMQDCSAAGSDGSGGSRPQALKTMPASCLPNSLDIKFSTESLPTVALGCNQHKQQQHRHPQQEQHPQEQQQQRHPQQQQQPQQPVQQNIPVCNVLPQLSQHPAAVMSHASHPSNGMRRSNIDPGQYRGVQPSLQGDSSLSPDAVPDEPIICNYARQFSCYGQAASPSIGSARSYGGNPPLGSYDSMRSNRYQGAPDRRHASDGHSIQHETLGSFSPTGPVFDSGQDGSSLVSQMGNLNLSPTIVLQPLRGKASSPGATPSPPPTPATPVSGGLSGSLVNSPVSPQGGGPTNDGHGEDEVEVDEEEEEEFYTFVILHDAEDNDIAEQVKVELENLDIKPGATFEDLQVGGEHQIGSVEKAVDNSAYTLLLMTSNFVHTWMQFTTHATLMNSINKTHKYNTVIPLLPRTQRLLKNQIPFALQAINPLDMALKTFAKKACLTLNSKKVSKQKRVWEAEKQRLRMELRARVVKERQRQQQQQQQQQQRQQRDLEAALLAMPPVAAHQPEDGGPEAHGFGGMEAQEGGRSPPPGGLNHGCAAEGGGGGAGGGGAGGGCIGNMNLEGHTVQVNFPPVGSPSQNASVGGAQNINIINITGVQNVQVGSNNVIQRGPTSPACDGDEFFGSEDSIDEVGIDEVGIDEVNDCQDNSKPGVEVRTIQPESSQLFK</sequence>
<dbReference type="AlphaFoldDB" id="A0A8G0YKQ6"/>
<evidence type="ECO:0000256" key="1">
    <source>
        <dbReference type="ARBA" id="ARBA00004496"/>
    </source>
</evidence>
<dbReference type="GO" id="GO:0035666">
    <property type="term" value="P:TRIF-dependent toll-like receptor signaling pathway"/>
    <property type="evidence" value="ECO:0007669"/>
    <property type="project" value="InterPro"/>
</dbReference>
<feature type="compositionally biased region" description="Basic and acidic residues" evidence="8">
    <location>
        <begin position="322"/>
        <end position="334"/>
    </location>
</feature>
<keyword evidence="4" id="KW-0399">Innate immunity</keyword>
<feature type="compositionally biased region" description="Low complexity" evidence="8">
    <location>
        <begin position="394"/>
        <end position="411"/>
    </location>
</feature>
<keyword evidence="2" id="KW-0963">Cytoplasm</keyword>
<reference evidence="10" key="1">
    <citation type="submission" date="2020-06" db="EMBL/GenBank/DDBJ databases">
        <authorList>
            <person name="Geng M."/>
            <person name="Hua Y."/>
            <person name="Quan J."/>
            <person name="Liu Y."/>
            <person name="Su P."/>
            <person name="Li Y."/>
            <person name="Liu X."/>
            <person name="Li Q."/>
            <person name="Zhu T."/>
        </authorList>
    </citation>
    <scope>NUCLEOTIDE SEQUENCE</scope>
</reference>
<feature type="domain" description="TIR" evidence="9">
    <location>
        <begin position="435"/>
        <end position="586"/>
    </location>
</feature>
<dbReference type="Pfam" id="PF13676">
    <property type="entry name" value="TIR_2"/>
    <property type="match status" value="1"/>
</dbReference>
<feature type="region of interest" description="Disordered" evidence="8">
    <location>
        <begin position="177"/>
        <end position="212"/>
    </location>
</feature>
<evidence type="ECO:0000256" key="7">
    <source>
        <dbReference type="SAM" id="Coils"/>
    </source>
</evidence>
<keyword evidence="7" id="KW-0175">Coiled coil</keyword>
<evidence type="ECO:0000256" key="8">
    <source>
        <dbReference type="SAM" id="MobiDB-lite"/>
    </source>
</evidence>
<evidence type="ECO:0000256" key="3">
    <source>
        <dbReference type="ARBA" id="ARBA00022553"/>
    </source>
</evidence>
<dbReference type="PANTHER" id="PTHR47230:SF2">
    <property type="entry name" value="TIR DOMAIN-CONTAINING ADAPTER MOLECULE 2"/>
    <property type="match status" value="1"/>
</dbReference>
<dbReference type="Gene3D" id="3.40.50.10140">
    <property type="entry name" value="Toll/interleukin-1 receptor homology (TIR) domain"/>
    <property type="match status" value="1"/>
</dbReference>
<feature type="region of interest" description="Disordered" evidence="8">
    <location>
        <begin position="766"/>
        <end position="791"/>
    </location>
</feature>
<dbReference type="GO" id="GO:0045087">
    <property type="term" value="P:innate immune response"/>
    <property type="evidence" value="ECO:0007669"/>
    <property type="project" value="UniProtKB-KW"/>
</dbReference>
<evidence type="ECO:0000313" key="10">
    <source>
        <dbReference type="EMBL" id="QYY48720.1"/>
    </source>
</evidence>
<dbReference type="PROSITE" id="PS50104">
    <property type="entry name" value="TIR"/>
    <property type="match status" value="1"/>
</dbReference>
<feature type="region of interest" description="Disordered" evidence="8">
    <location>
        <begin position="376"/>
        <end position="430"/>
    </location>
</feature>
<dbReference type="SUPFAM" id="SSF52200">
    <property type="entry name" value="Toll/Interleukin receptor TIR domain"/>
    <property type="match status" value="1"/>
</dbReference>
<keyword evidence="6" id="KW-0395">Inflammatory response</keyword>
<accession>A0A8G0YKQ6</accession>
<evidence type="ECO:0000256" key="5">
    <source>
        <dbReference type="ARBA" id="ARBA00022859"/>
    </source>
</evidence>
<feature type="coiled-coil region" evidence="7">
    <location>
        <begin position="587"/>
        <end position="619"/>
    </location>
</feature>
<feature type="region of interest" description="Disordered" evidence="8">
    <location>
        <begin position="627"/>
        <end position="663"/>
    </location>
</feature>
<dbReference type="InterPro" id="IPR000157">
    <property type="entry name" value="TIR_dom"/>
</dbReference>
<dbReference type="EMBL" id="MT591270">
    <property type="protein sequence ID" value="QYY48720.1"/>
    <property type="molecule type" value="mRNA"/>
</dbReference>
<keyword evidence="5" id="KW-0391">Immunity</keyword>
<dbReference type="PANTHER" id="PTHR47230">
    <property type="entry name" value="TIR DOMAIN-CONTAINING ADAPTER MOLECULE 1"/>
    <property type="match status" value="1"/>
</dbReference>
<evidence type="ECO:0000256" key="6">
    <source>
        <dbReference type="ARBA" id="ARBA00023198"/>
    </source>
</evidence>
<dbReference type="InterPro" id="IPR035897">
    <property type="entry name" value="Toll_tir_struct_dom_sf"/>
</dbReference>
<feature type="compositionally biased region" description="Low complexity" evidence="8">
    <location>
        <begin position="194"/>
        <end position="212"/>
    </location>
</feature>
<feature type="region of interest" description="Disordered" evidence="8">
    <location>
        <begin position="295"/>
        <end position="361"/>
    </location>
</feature>
<evidence type="ECO:0000256" key="4">
    <source>
        <dbReference type="ARBA" id="ARBA00022588"/>
    </source>
</evidence>
<dbReference type="GO" id="GO:0032481">
    <property type="term" value="P:positive regulation of type I interferon production"/>
    <property type="evidence" value="ECO:0007669"/>
    <property type="project" value="TreeGrafter"/>
</dbReference>
<name>A0A8G0YKQ6_LETCA</name>
<keyword evidence="3" id="KW-0597">Phosphoprotein</keyword>
<evidence type="ECO:0000256" key="2">
    <source>
        <dbReference type="ARBA" id="ARBA00022490"/>
    </source>
</evidence>
<feature type="region of interest" description="Disordered" evidence="8">
    <location>
        <begin position="104"/>
        <end position="150"/>
    </location>
</feature>
<feature type="compositionally biased region" description="Polar residues" evidence="8">
    <location>
        <begin position="352"/>
        <end position="361"/>
    </location>
</feature>
<evidence type="ECO:0000259" key="9">
    <source>
        <dbReference type="PROSITE" id="PS50104"/>
    </source>
</evidence>